<dbReference type="InterPro" id="IPR008629">
    <property type="entry name" value="GUN4-like"/>
</dbReference>
<organism evidence="2 3">
    <name type="scientific">Aphanothece hegewaldii CCALA 016</name>
    <dbReference type="NCBI Taxonomy" id="2107694"/>
    <lineage>
        <taxon>Bacteria</taxon>
        <taxon>Bacillati</taxon>
        <taxon>Cyanobacteriota</taxon>
        <taxon>Cyanophyceae</taxon>
        <taxon>Oscillatoriophycideae</taxon>
        <taxon>Chroococcales</taxon>
        <taxon>Aphanothecaceae</taxon>
        <taxon>Aphanothece</taxon>
    </lineage>
</organism>
<dbReference type="GO" id="GO:0030288">
    <property type="term" value="C:outer membrane-bounded periplasmic space"/>
    <property type="evidence" value="ECO:0007669"/>
    <property type="project" value="TreeGrafter"/>
</dbReference>
<dbReference type="CDD" id="cd16383">
    <property type="entry name" value="GUN4"/>
    <property type="match status" value="1"/>
</dbReference>
<protein>
    <recommendedName>
        <fullName evidence="1">GUN4-like domain-containing protein</fullName>
    </recommendedName>
</protein>
<dbReference type="PANTHER" id="PTHR34800">
    <property type="entry name" value="TETRAPYRROLE-BINDING PROTEIN, CHLOROPLASTIC"/>
    <property type="match status" value="1"/>
</dbReference>
<evidence type="ECO:0000313" key="2">
    <source>
        <dbReference type="EMBL" id="PSF35995.1"/>
    </source>
</evidence>
<evidence type="ECO:0000313" key="3">
    <source>
        <dbReference type="Proteomes" id="UP000239001"/>
    </source>
</evidence>
<keyword evidence="3" id="KW-1185">Reference proteome</keyword>
<reference evidence="2 3" key="1">
    <citation type="submission" date="2018-03" db="EMBL/GenBank/DDBJ databases">
        <title>The ancient ancestry and fast evolution of plastids.</title>
        <authorList>
            <person name="Moore K.R."/>
            <person name="Magnabosco C."/>
            <person name="Momper L."/>
            <person name="Gold D.A."/>
            <person name="Bosak T."/>
            <person name="Fournier G.P."/>
        </authorList>
    </citation>
    <scope>NUCLEOTIDE SEQUENCE [LARGE SCALE GENOMIC DNA]</scope>
    <source>
        <strain evidence="2 3">CCALA 016</strain>
    </source>
</reference>
<name>A0A2T1LW62_9CHRO</name>
<dbReference type="PANTHER" id="PTHR34800:SF1">
    <property type="entry name" value="TETRAPYRROLE-BINDING PROTEIN, CHLOROPLASTIC"/>
    <property type="match status" value="1"/>
</dbReference>
<dbReference type="OrthoDB" id="7915178at2"/>
<evidence type="ECO:0000259" key="1">
    <source>
        <dbReference type="Pfam" id="PF05419"/>
    </source>
</evidence>
<reference evidence="2 3" key="2">
    <citation type="submission" date="2018-03" db="EMBL/GenBank/DDBJ databases">
        <authorList>
            <person name="Keele B.F."/>
        </authorList>
    </citation>
    <scope>NUCLEOTIDE SEQUENCE [LARGE SCALE GENOMIC DNA]</scope>
    <source>
        <strain evidence="2 3">CCALA 016</strain>
    </source>
</reference>
<dbReference type="AlphaFoldDB" id="A0A2T1LW62"/>
<dbReference type="EMBL" id="PXOH01000016">
    <property type="protein sequence ID" value="PSF35995.1"/>
    <property type="molecule type" value="Genomic_DNA"/>
</dbReference>
<feature type="domain" description="GUN4-like" evidence="1">
    <location>
        <begin position="35"/>
        <end position="168"/>
    </location>
</feature>
<dbReference type="RefSeq" id="WP_106457642.1">
    <property type="nucleotide sequence ID" value="NZ_PXOH01000016.1"/>
</dbReference>
<dbReference type="Pfam" id="PF05419">
    <property type="entry name" value="GUN4"/>
    <property type="match status" value="1"/>
</dbReference>
<dbReference type="SUPFAM" id="SSF140869">
    <property type="entry name" value="GUN4-like"/>
    <property type="match status" value="1"/>
</dbReference>
<gene>
    <name evidence="2" type="ORF">C7H19_14720</name>
</gene>
<accession>A0A2T1LW62</accession>
<dbReference type="Gene3D" id="1.10.10.1770">
    <property type="entry name" value="Gun4-like"/>
    <property type="match status" value="1"/>
</dbReference>
<dbReference type="Proteomes" id="UP000239001">
    <property type="component" value="Unassembled WGS sequence"/>
</dbReference>
<comment type="caution">
    <text evidence="2">The sequence shown here is derived from an EMBL/GenBank/DDBJ whole genome shotgun (WGS) entry which is preliminary data.</text>
</comment>
<dbReference type="Gene3D" id="1.25.40.620">
    <property type="match status" value="1"/>
</dbReference>
<dbReference type="InterPro" id="IPR037215">
    <property type="entry name" value="GUN4-like_sf"/>
</dbReference>
<dbReference type="GO" id="GO:0046906">
    <property type="term" value="F:tetrapyrrole binding"/>
    <property type="evidence" value="ECO:0007669"/>
    <property type="project" value="TreeGrafter"/>
</dbReference>
<proteinExistence type="predicted"/>
<sequence>MDAQNQLLEISEQLRSISARLGYIEDKLMLVTDIDRYNQLQEFLKEGNFQEADTETSNIILTVANKDRETFTPNDMIDFPCNVLTVIDRLWKTYSKDKFGFSQQLAIYQSIGGTIETLMAQDVNVLREFGEQVGWRNDGEWINDTNYDQLDFSLNAPVGLFPAIWWKSPYGLKMVCFCFTRLLKCNLQ</sequence>